<evidence type="ECO:0000313" key="2">
    <source>
        <dbReference type="EMBL" id="CAB4127041.1"/>
    </source>
</evidence>
<proteinExistence type="predicted"/>
<dbReference type="EMBL" id="LR796208">
    <property type="protein sequence ID" value="CAB4127041.1"/>
    <property type="molecule type" value="Genomic_DNA"/>
</dbReference>
<reference evidence="2" key="1">
    <citation type="submission" date="2020-04" db="EMBL/GenBank/DDBJ databases">
        <authorList>
            <person name="Chiriac C."/>
            <person name="Salcher M."/>
            <person name="Ghai R."/>
            <person name="Kavagutti S V."/>
        </authorList>
    </citation>
    <scope>NUCLEOTIDE SEQUENCE</scope>
</reference>
<feature type="region of interest" description="Disordered" evidence="1">
    <location>
        <begin position="142"/>
        <end position="163"/>
    </location>
</feature>
<name>A0A6J5KYB1_9CAUD</name>
<sequence length="222" mass="24468">MLKESIKNLINAIAEGDSIAIEDSFNTVIASKISDRLDDMRVSVAQNMFGSVVKESFELVEEETPTGIRIYHTDKAGKSGSQIVFTHQDAARAHKEIKKEGGKVTHHALMFGKTEGEKRVVSESVDLDEEFDFLEEIDLDEAREERGDMGVERSPSGSCRGSMHSMDIAKQSGYTHAVMHSGTKGGIDTYHTTKAGAEKRLAAVRKKHGIPEYSTRARLAEL</sequence>
<gene>
    <name evidence="2" type="ORF">UFOVP84_46</name>
</gene>
<evidence type="ECO:0000256" key="1">
    <source>
        <dbReference type="SAM" id="MobiDB-lite"/>
    </source>
</evidence>
<protein>
    <submittedName>
        <fullName evidence="2">Uncharacterized protein</fullName>
    </submittedName>
</protein>
<accession>A0A6J5KYB1</accession>
<organism evidence="2">
    <name type="scientific">uncultured Caudovirales phage</name>
    <dbReference type="NCBI Taxonomy" id="2100421"/>
    <lineage>
        <taxon>Viruses</taxon>
        <taxon>Duplodnaviria</taxon>
        <taxon>Heunggongvirae</taxon>
        <taxon>Uroviricota</taxon>
        <taxon>Caudoviricetes</taxon>
        <taxon>Peduoviridae</taxon>
        <taxon>Maltschvirus</taxon>
        <taxon>Maltschvirus maltsch</taxon>
    </lineage>
</organism>